<evidence type="ECO:0000313" key="2">
    <source>
        <dbReference type="Proteomes" id="UP000828390"/>
    </source>
</evidence>
<dbReference type="AlphaFoldDB" id="A0A9D4GDU2"/>
<proteinExistence type="predicted"/>
<reference evidence="1" key="1">
    <citation type="journal article" date="2019" name="bioRxiv">
        <title>The Genome of the Zebra Mussel, Dreissena polymorpha: A Resource for Invasive Species Research.</title>
        <authorList>
            <person name="McCartney M.A."/>
            <person name="Auch B."/>
            <person name="Kono T."/>
            <person name="Mallez S."/>
            <person name="Zhang Y."/>
            <person name="Obille A."/>
            <person name="Becker A."/>
            <person name="Abrahante J.E."/>
            <person name="Garbe J."/>
            <person name="Badalamenti J.P."/>
            <person name="Herman A."/>
            <person name="Mangelson H."/>
            <person name="Liachko I."/>
            <person name="Sullivan S."/>
            <person name="Sone E.D."/>
            <person name="Koren S."/>
            <person name="Silverstein K.A.T."/>
            <person name="Beckman K.B."/>
            <person name="Gohl D.M."/>
        </authorList>
    </citation>
    <scope>NUCLEOTIDE SEQUENCE</scope>
    <source>
        <strain evidence="1">Duluth1</strain>
        <tissue evidence="1">Whole animal</tissue>
    </source>
</reference>
<reference evidence="1" key="2">
    <citation type="submission" date="2020-11" db="EMBL/GenBank/DDBJ databases">
        <authorList>
            <person name="McCartney M.A."/>
            <person name="Auch B."/>
            <person name="Kono T."/>
            <person name="Mallez S."/>
            <person name="Becker A."/>
            <person name="Gohl D.M."/>
            <person name="Silverstein K.A.T."/>
            <person name="Koren S."/>
            <person name="Bechman K.B."/>
            <person name="Herman A."/>
            <person name="Abrahante J.E."/>
            <person name="Garbe J."/>
        </authorList>
    </citation>
    <scope>NUCLEOTIDE SEQUENCE</scope>
    <source>
        <strain evidence="1">Duluth1</strain>
        <tissue evidence="1">Whole animal</tissue>
    </source>
</reference>
<accession>A0A9D4GDU2</accession>
<evidence type="ECO:0000313" key="1">
    <source>
        <dbReference type="EMBL" id="KAH3815052.1"/>
    </source>
</evidence>
<protein>
    <submittedName>
        <fullName evidence="1">Uncharacterized protein</fullName>
    </submittedName>
</protein>
<name>A0A9D4GDU2_DREPO</name>
<dbReference type="EMBL" id="JAIWYP010000006">
    <property type="protein sequence ID" value="KAH3815052.1"/>
    <property type="molecule type" value="Genomic_DNA"/>
</dbReference>
<comment type="caution">
    <text evidence="1">The sequence shown here is derived from an EMBL/GenBank/DDBJ whole genome shotgun (WGS) entry which is preliminary data.</text>
</comment>
<organism evidence="1 2">
    <name type="scientific">Dreissena polymorpha</name>
    <name type="common">Zebra mussel</name>
    <name type="synonym">Mytilus polymorpha</name>
    <dbReference type="NCBI Taxonomy" id="45954"/>
    <lineage>
        <taxon>Eukaryota</taxon>
        <taxon>Metazoa</taxon>
        <taxon>Spiralia</taxon>
        <taxon>Lophotrochozoa</taxon>
        <taxon>Mollusca</taxon>
        <taxon>Bivalvia</taxon>
        <taxon>Autobranchia</taxon>
        <taxon>Heteroconchia</taxon>
        <taxon>Euheterodonta</taxon>
        <taxon>Imparidentia</taxon>
        <taxon>Neoheterodontei</taxon>
        <taxon>Myida</taxon>
        <taxon>Dreissenoidea</taxon>
        <taxon>Dreissenidae</taxon>
        <taxon>Dreissena</taxon>
    </lineage>
</organism>
<gene>
    <name evidence="1" type="ORF">DPMN_143571</name>
</gene>
<dbReference type="Proteomes" id="UP000828390">
    <property type="component" value="Unassembled WGS sequence"/>
</dbReference>
<sequence length="50" mass="5523">MDEGLMEVIKNAKETPAVQYFSTDSTGTSSVRASVRDVCFIPSCLTFSFR</sequence>
<keyword evidence="2" id="KW-1185">Reference proteome</keyword>